<protein>
    <submittedName>
        <fullName evidence="5">Peptide/nickel transport system substrate-binding protein</fullName>
    </submittedName>
</protein>
<dbReference type="SUPFAM" id="SSF53850">
    <property type="entry name" value="Periplasmic binding protein-like II"/>
    <property type="match status" value="1"/>
</dbReference>
<dbReference type="AlphaFoldDB" id="A0A521ANS8"/>
<dbReference type="Gene3D" id="3.10.105.10">
    <property type="entry name" value="Dipeptide-binding Protein, Domain 3"/>
    <property type="match status" value="1"/>
</dbReference>
<evidence type="ECO:0000259" key="4">
    <source>
        <dbReference type="Pfam" id="PF00496"/>
    </source>
</evidence>
<feature type="signal peptide" evidence="3">
    <location>
        <begin position="1"/>
        <end position="20"/>
    </location>
</feature>
<evidence type="ECO:0000256" key="3">
    <source>
        <dbReference type="SAM" id="SignalP"/>
    </source>
</evidence>
<sequence>MRNVAMISALCTVLAPMAHAERGADGQLNILYWQAPSTLNPYLSSGTKDLEPSSLVIEPLAGFDEKGDVFPRLAAEIPSAENGGISADLKTVTWRLKPGLKWSDGTPVTSEDVKFTADYCMNPDGGCAQLGRYEGIDRVEAPDPLTVVIHYAAPRPNPFTAFTGAQSPILQKAQFAGCMGAAASTCTDQNFRPIGTGPFRVTEFRTNDALTLEANPNYRDPAKPAFATVTVKGGGDAAGAATAVLETGEFDYAWNTQVPPDLLKSMEAAGKGRVVTAFGTLVERVEMNLSDPSPDLPETERATIKHPHPILSDERVRRALSMALDRQLLSDVGYGPTGRATCNLVPAPEVFASDNTGCIAQDSEGAMALLDQAGWVPGTDGVREKDGRKLHLLFQTSANPIRQDYQALIKQWWQNIGVSVELKVVEPAVFFGADANSPDTFIRFNADVEMFANNFDGTDPEPYLARYTCDKAPSPDTQWQGENINRYCNAEFDKLLAELGRTSGVQARGAIAKKLNDMLTKDGMVVVPLVDRGRVSAHSNALGGVVMNAWDSELWNAADWVRAR</sequence>
<keyword evidence="3" id="KW-0732">Signal</keyword>
<dbReference type="Gene3D" id="3.40.190.10">
    <property type="entry name" value="Periplasmic binding protein-like II"/>
    <property type="match status" value="1"/>
</dbReference>
<dbReference type="InterPro" id="IPR030678">
    <property type="entry name" value="Peptide/Ni-bd"/>
</dbReference>
<dbReference type="CDD" id="cd08513">
    <property type="entry name" value="PBP2_thermophilic_Hb8_like"/>
    <property type="match status" value="1"/>
</dbReference>
<dbReference type="EMBL" id="FXTK01000001">
    <property type="protein sequence ID" value="SMO36290.1"/>
    <property type="molecule type" value="Genomic_DNA"/>
</dbReference>
<proteinExistence type="inferred from homology"/>
<dbReference type="PANTHER" id="PTHR30290">
    <property type="entry name" value="PERIPLASMIC BINDING COMPONENT OF ABC TRANSPORTER"/>
    <property type="match status" value="1"/>
</dbReference>
<feature type="chain" id="PRO_5021982575" evidence="3">
    <location>
        <begin position="21"/>
        <end position="564"/>
    </location>
</feature>
<feature type="domain" description="Solute-binding protein family 5" evidence="4">
    <location>
        <begin position="80"/>
        <end position="468"/>
    </location>
</feature>
<dbReference type="PANTHER" id="PTHR30290:SF65">
    <property type="entry name" value="MONOACYL PHOSPHATIDYLINOSITOL TETRAMANNOSIDE-BINDING PROTEIN LPQW-RELATED"/>
    <property type="match status" value="1"/>
</dbReference>
<dbReference type="InterPro" id="IPR039424">
    <property type="entry name" value="SBP_5"/>
</dbReference>
<dbReference type="Pfam" id="PF00496">
    <property type="entry name" value="SBP_bac_5"/>
    <property type="match status" value="1"/>
</dbReference>
<keyword evidence="6" id="KW-1185">Reference proteome</keyword>
<dbReference type="InterPro" id="IPR000914">
    <property type="entry name" value="SBP_5_dom"/>
</dbReference>
<name>A0A521ANS8_9RHOB</name>
<gene>
    <name evidence="5" type="ORF">SAMN06265221_101222</name>
</gene>
<dbReference type="GO" id="GO:0015833">
    <property type="term" value="P:peptide transport"/>
    <property type="evidence" value="ECO:0007669"/>
    <property type="project" value="TreeGrafter"/>
</dbReference>
<comment type="similarity">
    <text evidence="2">Belongs to the bacterial solute-binding protein 5 family.</text>
</comment>
<dbReference type="GO" id="GO:1904680">
    <property type="term" value="F:peptide transmembrane transporter activity"/>
    <property type="evidence" value="ECO:0007669"/>
    <property type="project" value="TreeGrafter"/>
</dbReference>
<dbReference type="Proteomes" id="UP000319014">
    <property type="component" value="Unassembled WGS sequence"/>
</dbReference>
<dbReference type="GO" id="GO:0043190">
    <property type="term" value="C:ATP-binding cassette (ABC) transporter complex"/>
    <property type="evidence" value="ECO:0007669"/>
    <property type="project" value="InterPro"/>
</dbReference>
<evidence type="ECO:0000313" key="5">
    <source>
        <dbReference type="EMBL" id="SMO36290.1"/>
    </source>
</evidence>
<dbReference type="OrthoDB" id="9803988at2"/>
<evidence type="ECO:0000256" key="1">
    <source>
        <dbReference type="ARBA" id="ARBA00004418"/>
    </source>
</evidence>
<accession>A0A521ANS8</accession>
<organism evidence="5 6">
    <name type="scientific">Paracoccus laeviglucosivorans</name>
    <dbReference type="NCBI Taxonomy" id="1197861"/>
    <lineage>
        <taxon>Bacteria</taxon>
        <taxon>Pseudomonadati</taxon>
        <taxon>Pseudomonadota</taxon>
        <taxon>Alphaproteobacteria</taxon>
        <taxon>Rhodobacterales</taxon>
        <taxon>Paracoccaceae</taxon>
        <taxon>Paracoccus</taxon>
    </lineage>
</organism>
<evidence type="ECO:0000313" key="6">
    <source>
        <dbReference type="Proteomes" id="UP000319014"/>
    </source>
</evidence>
<dbReference type="GO" id="GO:0030288">
    <property type="term" value="C:outer membrane-bounded periplasmic space"/>
    <property type="evidence" value="ECO:0007669"/>
    <property type="project" value="UniProtKB-ARBA"/>
</dbReference>
<reference evidence="5 6" key="1">
    <citation type="submission" date="2017-05" db="EMBL/GenBank/DDBJ databases">
        <authorList>
            <person name="Varghese N."/>
            <person name="Submissions S."/>
        </authorList>
    </citation>
    <scope>NUCLEOTIDE SEQUENCE [LARGE SCALE GENOMIC DNA]</scope>
    <source>
        <strain evidence="5 6">DSM 100094</strain>
    </source>
</reference>
<evidence type="ECO:0000256" key="2">
    <source>
        <dbReference type="ARBA" id="ARBA00005695"/>
    </source>
</evidence>
<comment type="subcellular location">
    <subcellularLocation>
        <location evidence="1">Periplasm</location>
    </subcellularLocation>
</comment>
<dbReference type="PIRSF" id="PIRSF002741">
    <property type="entry name" value="MppA"/>
    <property type="match status" value="1"/>
</dbReference>
<dbReference type="RefSeq" id="WP_142661332.1">
    <property type="nucleotide sequence ID" value="NZ_FXTK01000001.1"/>
</dbReference>